<dbReference type="Gene3D" id="3.20.20.140">
    <property type="entry name" value="Metal-dependent hydrolases"/>
    <property type="match status" value="1"/>
</dbReference>
<keyword evidence="9" id="KW-0819">tRNA processing</keyword>
<dbReference type="PANTHER" id="PTHR42924">
    <property type="entry name" value="EXONUCLEASE"/>
    <property type="match status" value="1"/>
</dbReference>
<accession>A0A931CTI2</accession>
<dbReference type="EC" id="3.1.26.3" evidence="9"/>
<keyword evidence="6 9" id="KW-0255">Endonuclease</keyword>
<dbReference type="CDD" id="cd00593">
    <property type="entry name" value="RIBOc"/>
    <property type="match status" value="1"/>
</dbReference>
<evidence type="ECO:0000256" key="6">
    <source>
        <dbReference type="ARBA" id="ARBA00022759"/>
    </source>
</evidence>
<comment type="catalytic activity">
    <reaction evidence="1 9">
        <text>Endonucleolytic cleavage to 5'-phosphomonoester.</text>
        <dbReference type="EC" id="3.1.26.3"/>
    </reaction>
</comment>
<sequence>MPLIDLHIHSTASDGSLSPYEILALAQDSGVRAISLTDHDTIDGIHDILDDLHTFALDFITGVEISCEPPKGFDGLGSVHLLGYGFSLYDRQLNQALTTAKIARRQRNPKIIRQLQQLGLDITMAELEDRFKTRQIGRPHIAEMMVEKGMVSSFSDAFDTFLGHGCPAYVEKYKMPCDQAIQTILDAGGVPVLAHPGLLSFKASKDLERFVDTLVGDGLQGIEVFYTDHDARKTAYFKTLARKKKLLVTGGSDFHGSFNQGVSLGRGKDNIRVPYTCFKSLTDRVTAMRNLHNRLDILENNLGYRFVDRSLLQTALCHRSFLNENQTVCDSDNERLEFLGDAVLGLCVGHILMQQSPTKKEGELSRLRSTLVSEPSLADMARIIDLGRFIRLGKGEAGSGGGDKNSILSDTFEAVVAAIFLDAGFDVTCDLIQHLFEETVDRLLAKDCTVDYKSRIQEYAQEVFSQAPVYTVTREFGPDHDKTFEICLELAHIQTRGFGKSKKAAEQDAAGKALNLLKKK</sequence>
<dbReference type="InterPro" id="IPR052018">
    <property type="entry name" value="PHP_domain"/>
</dbReference>
<dbReference type="GO" id="GO:0008033">
    <property type="term" value="P:tRNA processing"/>
    <property type="evidence" value="ECO:0007669"/>
    <property type="project" value="UniProtKB-KW"/>
</dbReference>
<dbReference type="InterPro" id="IPR011907">
    <property type="entry name" value="RNase_III"/>
</dbReference>
<dbReference type="Proteomes" id="UP000706172">
    <property type="component" value="Unassembled WGS sequence"/>
</dbReference>
<dbReference type="PROSITE" id="PS50137">
    <property type="entry name" value="DS_RBD"/>
    <property type="match status" value="1"/>
</dbReference>
<dbReference type="InterPro" id="IPR003141">
    <property type="entry name" value="Pol/His_phosphatase_N"/>
</dbReference>
<dbReference type="SUPFAM" id="SSF89550">
    <property type="entry name" value="PHP domain-like"/>
    <property type="match status" value="1"/>
</dbReference>
<dbReference type="Pfam" id="PF00035">
    <property type="entry name" value="dsrm"/>
    <property type="match status" value="1"/>
</dbReference>
<evidence type="ECO:0000256" key="2">
    <source>
        <dbReference type="ARBA" id="ARBA00010183"/>
    </source>
</evidence>
<evidence type="ECO:0000259" key="11">
    <source>
        <dbReference type="PROSITE" id="PS50142"/>
    </source>
</evidence>
<feature type="binding site" evidence="9">
    <location>
        <position position="337"/>
    </location>
    <ligand>
        <name>Mg(2+)</name>
        <dbReference type="ChEBI" id="CHEBI:18420"/>
    </ligand>
</feature>
<dbReference type="GO" id="GO:0046872">
    <property type="term" value="F:metal ion binding"/>
    <property type="evidence" value="ECO:0007669"/>
    <property type="project" value="UniProtKB-KW"/>
</dbReference>
<keyword evidence="3 9" id="KW-0698">rRNA processing</keyword>
<dbReference type="CDD" id="cd10845">
    <property type="entry name" value="DSRM_RNAse_III_family"/>
    <property type="match status" value="1"/>
</dbReference>
<dbReference type="GO" id="GO:0004525">
    <property type="term" value="F:ribonuclease III activity"/>
    <property type="evidence" value="ECO:0007669"/>
    <property type="project" value="UniProtKB-UniRule"/>
</dbReference>
<feature type="domain" description="DRBM" evidence="10">
    <location>
        <begin position="451"/>
        <end position="519"/>
    </location>
</feature>
<feature type="domain" description="RNase III" evidence="11">
    <location>
        <begin position="295"/>
        <end position="424"/>
    </location>
</feature>
<dbReference type="GO" id="GO:0006397">
    <property type="term" value="P:mRNA processing"/>
    <property type="evidence" value="ECO:0007669"/>
    <property type="project" value="UniProtKB-UniRule"/>
</dbReference>
<dbReference type="GO" id="GO:0006364">
    <property type="term" value="P:rRNA processing"/>
    <property type="evidence" value="ECO:0007669"/>
    <property type="project" value="UniProtKB-UniRule"/>
</dbReference>
<evidence type="ECO:0000256" key="5">
    <source>
        <dbReference type="ARBA" id="ARBA00022722"/>
    </source>
</evidence>
<reference evidence="12" key="1">
    <citation type="submission" date="2020-07" db="EMBL/GenBank/DDBJ databases">
        <title>Severe corrosion of carbon steel in oil field produced water can be linked to methanogenic archaea containing a special type of NiFe hydrogenase.</title>
        <authorList>
            <person name="Lahme S."/>
            <person name="Mand J."/>
            <person name="Longwell J."/>
            <person name="Smith R."/>
            <person name="Enning D."/>
        </authorList>
    </citation>
    <scope>NUCLEOTIDE SEQUENCE</scope>
    <source>
        <strain evidence="12">MIC098Bin6</strain>
    </source>
</reference>
<dbReference type="GO" id="GO:0005737">
    <property type="term" value="C:cytoplasm"/>
    <property type="evidence" value="ECO:0007669"/>
    <property type="project" value="UniProtKB-SubCell"/>
</dbReference>
<keyword evidence="7 9" id="KW-0378">Hydrolase</keyword>
<dbReference type="Pfam" id="PF02811">
    <property type="entry name" value="PHP"/>
    <property type="match status" value="1"/>
</dbReference>
<name>A0A931CTI2_9BACT</name>
<feature type="active site" evidence="9">
    <location>
        <position position="413"/>
    </location>
</feature>
<evidence type="ECO:0000256" key="1">
    <source>
        <dbReference type="ARBA" id="ARBA00000109"/>
    </source>
</evidence>
<dbReference type="Gene3D" id="3.30.160.20">
    <property type="match status" value="1"/>
</dbReference>
<dbReference type="SMART" id="SM00481">
    <property type="entry name" value="POLIIIAc"/>
    <property type="match status" value="1"/>
</dbReference>
<dbReference type="EMBL" id="JACCQK010000226">
    <property type="protein sequence ID" value="MBG0779167.1"/>
    <property type="molecule type" value="Genomic_DNA"/>
</dbReference>
<comment type="subcellular location">
    <subcellularLocation>
        <location evidence="9">Cytoplasm</location>
    </subcellularLocation>
</comment>
<dbReference type="PROSITE" id="PS50142">
    <property type="entry name" value="RNASE_3_2"/>
    <property type="match status" value="1"/>
</dbReference>
<dbReference type="GO" id="GO:0019843">
    <property type="term" value="F:rRNA binding"/>
    <property type="evidence" value="ECO:0007669"/>
    <property type="project" value="UniProtKB-KW"/>
</dbReference>
<evidence type="ECO:0000256" key="3">
    <source>
        <dbReference type="ARBA" id="ARBA00022552"/>
    </source>
</evidence>
<organism evidence="12 13">
    <name type="scientific">Desulfotignum balticum</name>
    <dbReference type="NCBI Taxonomy" id="115781"/>
    <lineage>
        <taxon>Bacteria</taxon>
        <taxon>Pseudomonadati</taxon>
        <taxon>Thermodesulfobacteriota</taxon>
        <taxon>Desulfobacteria</taxon>
        <taxon>Desulfobacterales</taxon>
        <taxon>Desulfobacteraceae</taxon>
        <taxon>Desulfotignum</taxon>
    </lineage>
</organism>
<dbReference type="NCBIfam" id="TIGR02191">
    <property type="entry name" value="RNaseIII"/>
    <property type="match status" value="1"/>
</dbReference>
<dbReference type="InterPro" id="IPR036389">
    <property type="entry name" value="RNase_III_sf"/>
</dbReference>
<gene>
    <name evidence="9 12" type="primary">rnc</name>
    <name evidence="12" type="ORF">H0S81_04500</name>
</gene>
<keyword evidence="9" id="KW-0963">Cytoplasm</keyword>
<dbReference type="GO" id="GO:0004534">
    <property type="term" value="F:5'-3' RNA exonuclease activity"/>
    <property type="evidence" value="ECO:0007669"/>
    <property type="project" value="TreeGrafter"/>
</dbReference>
<keyword evidence="8 9" id="KW-0694">RNA-binding</keyword>
<proteinExistence type="inferred from homology"/>
<dbReference type="SUPFAM" id="SSF69065">
    <property type="entry name" value="RNase III domain-like"/>
    <property type="match status" value="1"/>
</dbReference>
<evidence type="ECO:0000313" key="13">
    <source>
        <dbReference type="Proteomes" id="UP000706172"/>
    </source>
</evidence>
<dbReference type="InterPro" id="IPR000999">
    <property type="entry name" value="RNase_III_dom"/>
</dbReference>
<keyword evidence="9" id="KW-0699">rRNA-binding</keyword>
<comment type="caution">
    <text evidence="12">The sequence shown here is derived from an EMBL/GenBank/DDBJ whole genome shotgun (WGS) entry which is preliminary data.</text>
</comment>
<dbReference type="AlphaFoldDB" id="A0A931CTI2"/>
<comment type="function">
    <text evidence="9">Digests double-stranded RNA. Involved in the processing of primary rRNA transcript to yield the immediate precursors to the large and small rRNAs (23S and 16S). Processes some mRNAs, and tRNAs when they are encoded in the rRNA operon. Processes pre-crRNA and tracrRNA of type II CRISPR loci if present in the organism.</text>
</comment>
<dbReference type="InterPro" id="IPR004013">
    <property type="entry name" value="PHP_dom"/>
</dbReference>
<keyword evidence="4 9" id="KW-0507">mRNA processing</keyword>
<feature type="binding site" evidence="9">
    <location>
        <position position="410"/>
    </location>
    <ligand>
        <name>Mg(2+)</name>
        <dbReference type="ChEBI" id="CHEBI:18420"/>
    </ligand>
</feature>
<keyword evidence="5 9" id="KW-0540">Nuclease</keyword>
<evidence type="ECO:0000313" key="12">
    <source>
        <dbReference type="EMBL" id="MBG0779167.1"/>
    </source>
</evidence>
<dbReference type="Gene3D" id="1.10.150.650">
    <property type="match status" value="1"/>
</dbReference>
<evidence type="ECO:0000256" key="9">
    <source>
        <dbReference type="HAMAP-Rule" id="MF_00104"/>
    </source>
</evidence>
<evidence type="ECO:0000256" key="7">
    <source>
        <dbReference type="ARBA" id="ARBA00022801"/>
    </source>
</evidence>
<evidence type="ECO:0000256" key="4">
    <source>
        <dbReference type="ARBA" id="ARBA00022664"/>
    </source>
</evidence>
<dbReference type="InterPro" id="IPR016195">
    <property type="entry name" value="Pol/histidinol_Pase-like"/>
</dbReference>
<dbReference type="InterPro" id="IPR014720">
    <property type="entry name" value="dsRBD_dom"/>
</dbReference>
<dbReference type="CDD" id="cd07438">
    <property type="entry name" value="PHP_HisPPase_AMP"/>
    <property type="match status" value="1"/>
</dbReference>
<evidence type="ECO:0000256" key="8">
    <source>
        <dbReference type="ARBA" id="ARBA00022884"/>
    </source>
</evidence>
<keyword evidence="9" id="KW-0460">Magnesium</keyword>
<protein>
    <recommendedName>
        <fullName evidence="9">Ribonuclease 3</fullName>
        <ecNumber evidence="9">3.1.26.3</ecNumber>
    </recommendedName>
    <alternativeName>
        <fullName evidence="9">Ribonuclease III</fullName>
        <shortName evidence="9">RNase III</shortName>
    </alternativeName>
</protein>
<feature type="binding site" evidence="9">
    <location>
        <position position="413"/>
    </location>
    <ligand>
        <name>Mg(2+)</name>
        <dbReference type="ChEBI" id="CHEBI:18420"/>
    </ligand>
</feature>
<dbReference type="HAMAP" id="MF_00104">
    <property type="entry name" value="RNase_III"/>
    <property type="match status" value="1"/>
</dbReference>
<comment type="similarity">
    <text evidence="2">Belongs to the ribonuclease III family.</text>
</comment>
<dbReference type="SMART" id="SM00535">
    <property type="entry name" value="RIBOc"/>
    <property type="match status" value="1"/>
</dbReference>
<comment type="subunit">
    <text evidence="9">Homodimer.</text>
</comment>
<dbReference type="SUPFAM" id="SSF54768">
    <property type="entry name" value="dsRNA-binding domain-like"/>
    <property type="match status" value="1"/>
</dbReference>
<dbReference type="PROSITE" id="PS00517">
    <property type="entry name" value="RNASE_3_1"/>
    <property type="match status" value="1"/>
</dbReference>
<feature type="active site" evidence="9">
    <location>
        <position position="341"/>
    </location>
</feature>
<dbReference type="PANTHER" id="PTHR42924:SF3">
    <property type="entry name" value="POLYMERASE_HISTIDINOL PHOSPHATASE N-TERMINAL DOMAIN-CONTAINING PROTEIN"/>
    <property type="match status" value="1"/>
</dbReference>
<dbReference type="SMART" id="SM00358">
    <property type="entry name" value="DSRM"/>
    <property type="match status" value="1"/>
</dbReference>
<dbReference type="GO" id="GO:0035312">
    <property type="term" value="F:5'-3' DNA exonuclease activity"/>
    <property type="evidence" value="ECO:0007669"/>
    <property type="project" value="TreeGrafter"/>
</dbReference>
<dbReference type="FunFam" id="1.10.1520.10:FF:000001">
    <property type="entry name" value="Ribonuclease 3"/>
    <property type="match status" value="1"/>
</dbReference>
<evidence type="ECO:0000259" key="10">
    <source>
        <dbReference type="PROSITE" id="PS50137"/>
    </source>
</evidence>
<keyword evidence="9" id="KW-0479">Metal-binding</keyword>
<dbReference type="Pfam" id="PF14622">
    <property type="entry name" value="Ribonucleas_3_3"/>
    <property type="match status" value="1"/>
</dbReference>
<comment type="cofactor">
    <cofactor evidence="9">
        <name>Mg(2+)</name>
        <dbReference type="ChEBI" id="CHEBI:18420"/>
    </cofactor>
</comment>
<dbReference type="Gene3D" id="1.10.1520.10">
    <property type="entry name" value="Ribonuclease III domain"/>
    <property type="match status" value="1"/>
</dbReference>